<dbReference type="OrthoDB" id="5125733at2759"/>
<proteinExistence type="predicted"/>
<evidence type="ECO:0000313" key="2">
    <source>
        <dbReference type="EMBL" id="PSN72576.1"/>
    </source>
</evidence>
<dbReference type="Proteomes" id="UP000240883">
    <property type="component" value="Unassembled WGS sequence"/>
</dbReference>
<protein>
    <submittedName>
        <fullName evidence="2">HET-domain-containing protein</fullName>
    </submittedName>
</protein>
<evidence type="ECO:0000259" key="1">
    <source>
        <dbReference type="Pfam" id="PF06985"/>
    </source>
</evidence>
<sequence length="784" mass="88766">MFCIKCQAFWQEAISKAQFSAHPSSAEDVRWSRHETILHRSMRELKDASESHCRVCRAILFSPTRFEKPSLLSDDDELLHIVLELEQRNGPYPVFSASFLSPNVSDGSTTIRIPKRIIATSAGFLTDNGLASTLDRSMSMDNSSTGSDAALELAAFWMNRCLSKHSDCRVNENSGSKPFVPTRLIDVQGGIRLVETRRETQYSADRKYVALSHCWGKISIITTIEENYDRHTSYIDPKDLSKTFNDAVHTTRKLGLRYLWIDSLCIIQDSGEDWAAEAATMCDVYRNAVLTIAAAHAPGGNVGCFEDRDGLLQFPFILDIPIPEEARRDTYRHLRMLFTSYGRIGDVGKPEPPLYGRAWVLQEQLLSPRMLVFDGPQIRWECLSMHGSERTPQGGISRHIGHQKSIRTGIMQDAEFFHLPNFDSREFGELSKHQDWCYTVMDYTHRGMTKAFDRLAAIDGIAQALSRKTTQTYLAGLWSKHFWLGMLWSISHRNEFTPTVPDAFVLEDNPHVRHVEPIAPSWSWVSVTVPVVYPVPTIVYLNRICEVITTTTHGSATKRTGAAELRVHARTGFVNAIYPFAIREAAHATPSMVSPKPDGRRALMTYGQRVFSPSDFFIFSPASGNKRKRISTADWMFVRGTWRPDEVLDPQAEITFIAIAQQNSGSKEGSLINTHRESDPLKVYGIGLVPTGNAMNEYRRVGYAIWEDCAWYGYMCGEKSRDGRHMEKAKGWRSMFMGNDIEKTVRREVDGRGQHEHRFKVDSLPDASIYHENSGMSEIIITIV</sequence>
<name>A0A2T2P500_CORCC</name>
<feature type="non-terminal residue" evidence="2">
    <location>
        <position position="1"/>
    </location>
</feature>
<accession>A0A2T2P500</accession>
<dbReference type="Pfam" id="PF06985">
    <property type="entry name" value="HET"/>
    <property type="match status" value="1"/>
</dbReference>
<reference evidence="2 3" key="1">
    <citation type="journal article" date="2018" name="Front. Microbiol.">
        <title>Genome-Wide Analysis of Corynespora cassiicola Leaf Fall Disease Putative Effectors.</title>
        <authorList>
            <person name="Lopez D."/>
            <person name="Ribeiro S."/>
            <person name="Label P."/>
            <person name="Fumanal B."/>
            <person name="Venisse J.S."/>
            <person name="Kohler A."/>
            <person name="de Oliveira R.R."/>
            <person name="Labutti K."/>
            <person name="Lipzen A."/>
            <person name="Lail K."/>
            <person name="Bauer D."/>
            <person name="Ohm R.A."/>
            <person name="Barry K.W."/>
            <person name="Spatafora J."/>
            <person name="Grigoriev I.V."/>
            <person name="Martin F.M."/>
            <person name="Pujade-Renaud V."/>
        </authorList>
    </citation>
    <scope>NUCLEOTIDE SEQUENCE [LARGE SCALE GENOMIC DNA]</scope>
    <source>
        <strain evidence="2 3">Philippines</strain>
    </source>
</reference>
<gene>
    <name evidence="2" type="ORF">BS50DRAFT_570030</name>
</gene>
<dbReference type="InterPro" id="IPR010730">
    <property type="entry name" value="HET"/>
</dbReference>
<dbReference type="EMBL" id="KZ678130">
    <property type="protein sequence ID" value="PSN72576.1"/>
    <property type="molecule type" value="Genomic_DNA"/>
</dbReference>
<dbReference type="AlphaFoldDB" id="A0A2T2P500"/>
<dbReference type="PANTHER" id="PTHR33112">
    <property type="entry name" value="DOMAIN PROTEIN, PUTATIVE-RELATED"/>
    <property type="match status" value="1"/>
</dbReference>
<dbReference type="PANTHER" id="PTHR33112:SF16">
    <property type="entry name" value="HETEROKARYON INCOMPATIBILITY DOMAIN-CONTAINING PROTEIN"/>
    <property type="match status" value="1"/>
</dbReference>
<evidence type="ECO:0000313" key="3">
    <source>
        <dbReference type="Proteomes" id="UP000240883"/>
    </source>
</evidence>
<keyword evidence="3" id="KW-1185">Reference proteome</keyword>
<feature type="domain" description="Heterokaryon incompatibility" evidence="1">
    <location>
        <begin position="208"/>
        <end position="363"/>
    </location>
</feature>
<organism evidence="2 3">
    <name type="scientific">Corynespora cassiicola Philippines</name>
    <dbReference type="NCBI Taxonomy" id="1448308"/>
    <lineage>
        <taxon>Eukaryota</taxon>
        <taxon>Fungi</taxon>
        <taxon>Dikarya</taxon>
        <taxon>Ascomycota</taxon>
        <taxon>Pezizomycotina</taxon>
        <taxon>Dothideomycetes</taxon>
        <taxon>Pleosporomycetidae</taxon>
        <taxon>Pleosporales</taxon>
        <taxon>Corynesporascaceae</taxon>
        <taxon>Corynespora</taxon>
    </lineage>
</organism>